<dbReference type="GO" id="GO:0016020">
    <property type="term" value="C:membrane"/>
    <property type="evidence" value="ECO:0007669"/>
    <property type="project" value="UniProtKB-SubCell"/>
</dbReference>
<dbReference type="PRINTS" id="PR01234">
    <property type="entry name" value="TNECROSISFCT"/>
</dbReference>
<dbReference type="InterPro" id="IPR002960">
    <property type="entry name" value="TNF_beta"/>
</dbReference>
<dbReference type="GO" id="GO:0005615">
    <property type="term" value="C:extracellular space"/>
    <property type="evidence" value="ECO:0007669"/>
    <property type="project" value="UniProtKB-KW"/>
</dbReference>
<evidence type="ECO:0000256" key="16">
    <source>
        <dbReference type="ARBA" id="ARBA00046860"/>
    </source>
</evidence>
<name>A0A8T3E194_9TELE</name>
<comment type="subunit">
    <text evidence="16">Homotrimer, and heterotrimer of either two LTB and one LTA subunits or (less prevalent) two LTA and one LTB subunits. Interacts with TNFRSF14.</text>
</comment>
<gene>
    <name evidence="19" type="ORF">AGOR_G00044780</name>
</gene>
<comment type="subcellular location">
    <subcellularLocation>
        <location evidence="1">Membrane</location>
        <topology evidence="1">Single-pass type II membrane protein</topology>
    </subcellularLocation>
</comment>
<keyword evidence="9 17" id="KW-1133">Transmembrane helix</keyword>
<dbReference type="SMART" id="SM00207">
    <property type="entry name" value="TNF"/>
    <property type="match status" value="1"/>
</dbReference>
<comment type="function">
    <text evidence="15">Cytokine that in its homotrimeric form binds to TNFRSF1A/TNFR1, TNFRSF1B/TNFBR and TNFRSF14/HVEM. In its heterotrimeric form with LTB binds to TNFRSF3/LTBR. Lymphotoxin is produced by lymphocytes and is cytotoxic for a wide range of tumor cells in vitro and in vivo.</text>
</comment>
<sequence length="245" mass="26644">MEALRNVTVEVEGPYRKLEEPLSAAEGAQTGPLREAHRWKWVSALLVLALCGTAALLLTAHFQKQDPSETGNGLQLKLRHLAGSDKAAIHLVGNYKKEVLNSSIMWSSNSDQAFAQGGLKLEGNEIVIPRHGLYFVYSQASFRLACSTGAKQGGKAGELVHVSHALDRWSDSYGGRYRALLATTQSACKIAENDGKSGKNWYSGIYLGAVFELDEGDRLRSNNNEKTLPSLTSENGKTFFGAFAL</sequence>
<dbReference type="PROSITE" id="PS50049">
    <property type="entry name" value="THD_2"/>
    <property type="match status" value="1"/>
</dbReference>
<dbReference type="PANTHER" id="PTHR11471:SF23">
    <property type="entry name" value="TUMOR NECROSIS FACTOR"/>
    <property type="match status" value="1"/>
</dbReference>
<evidence type="ECO:0000256" key="1">
    <source>
        <dbReference type="ARBA" id="ARBA00004606"/>
    </source>
</evidence>
<evidence type="ECO:0000256" key="4">
    <source>
        <dbReference type="ARBA" id="ARBA00018403"/>
    </source>
</evidence>
<dbReference type="SUPFAM" id="SSF49842">
    <property type="entry name" value="TNF-like"/>
    <property type="match status" value="1"/>
</dbReference>
<evidence type="ECO:0000256" key="5">
    <source>
        <dbReference type="ARBA" id="ARBA00022514"/>
    </source>
</evidence>
<dbReference type="InterPro" id="IPR006053">
    <property type="entry name" value="TNF"/>
</dbReference>
<dbReference type="OrthoDB" id="9940698at2759"/>
<evidence type="ECO:0000256" key="7">
    <source>
        <dbReference type="ARBA" id="ARBA00022729"/>
    </source>
</evidence>
<evidence type="ECO:0000256" key="9">
    <source>
        <dbReference type="ARBA" id="ARBA00022989"/>
    </source>
</evidence>
<dbReference type="InterPro" id="IPR008983">
    <property type="entry name" value="Tumour_necrosis_fac-like_dom"/>
</dbReference>
<evidence type="ECO:0000256" key="14">
    <source>
        <dbReference type="ARBA" id="ARBA00033263"/>
    </source>
</evidence>
<comment type="caution">
    <text evidence="19">The sequence shown here is derived from an EMBL/GenBank/DDBJ whole genome shotgun (WGS) entry which is preliminary data.</text>
</comment>
<dbReference type="GO" id="GO:0005164">
    <property type="term" value="F:tumor necrosis factor receptor binding"/>
    <property type="evidence" value="ECO:0007669"/>
    <property type="project" value="InterPro"/>
</dbReference>
<evidence type="ECO:0000256" key="6">
    <source>
        <dbReference type="ARBA" id="ARBA00022692"/>
    </source>
</evidence>
<evidence type="ECO:0000313" key="19">
    <source>
        <dbReference type="EMBL" id="KAI1902440.1"/>
    </source>
</evidence>
<feature type="domain" description="THD" evidence="18">
    <location>
        <begin position="87"/>
        <end position="245"/>
    </location>
</feature>
<proteinExistence type="inferred from homology"/>
<dbReference type="InterPro" id="IPR006052">
    <property type="entry name" value="TNF_dom"/>
</dbReference>
<keyword evidence="5" id="KW-0202">Cytokine</keyword>
<dbReference type="CDD" id="cd00184">
    <property type="entry name" value="TNF"/>
    <property type="match status" value="1"/>
</dbReference>
<keyword evidence="11" id="KW-1015">Disulfide bond</keyword>
<evidence type="ECO:0000256" key="2">
    <source>
        <dbReference type="ARBA" id="ARBA00008670"/>
    </source>
</evidence>
<evidence type="ECO:0000256" key="12">
    <source>
        <dbReference type="ARBA" id="ARBA00029751"/>
    </source>
</evidence>
<evidence type="ECO:0000256" key="3">
    <source>
        <dbReference type="ARBA" id="ARBA00013893"/>
    </source>
</evidence>
<dbReference type="PANTHER" id="PTHR11471">
    <property type="entry name" value="TUMOR NECROSIS FACTOR FAMILY MEMBER"/>
    <property type="match status" value="1"/>
</dbReference>
<dbReference type="GO" id="GO:0006955">
    <property type="term" value="P:immune response"/>
    <property type="evidence" value="ECO:0007669"/>
    <property type="project" value="InterPro"/>
</dbReference>
<keyword evidence="10 17" id="KW-0472">Membrane</keyword>
<comment type="similarity">
    <text evidence="2">Belongs to the tumor necrosis factor family.</text>
</comment>
<organism evidence="19 20">
    <name type="scientific">Albula goreensis</name>
    <dbReference type="NCBI Taxonomy" id="1534307"/>
    <lineage>
        <taxon>Eukaryota</taxon>
        <taxon>Metazoa</taxon>
        <taxon>Chordata</taxon>
        <taxon>Craniata</taxon>
        <taxon>Vertebrata</taxon>
        <taxon>Euteleostomi</taxon>
        <taxon>Actinopterygii</taxon>
        <taxon>Neopterygii</taxon>
        <taxon>Teleostei</taxon>
        <taxon>Albuliformes</taxon>
        <taxon>Albulidae</taxon>
        <taxon>Albula</taxon>
    </lineage>
</organism>
<keyword evidence="8" id="KW-0735">Signal-anchor</keyword>
<keyword evidence="6 17" id="KW-0812">Transmembrane</keyword>
<dbReference type="EMBL" id="JAERUA010000003">
    <property type="protein sequence ID" value="KAI1902440.1"/>
    <property type="molecule type" value="Genomic_DNA"/>
</dbReference>
<evidence type="ECO:0000313" key="20">
    <source>
        <dbReference type="Proteomes" id="UP000829720"/>
    </source>
</evidence>
<dbReference type="Proteomes" id="UP000829720">
    <property type="component" value="Unassembled WGS sequence"/>
</dbReference>
<dbReference type="Pfam" id="PF00229">
    <property type="entry name" value="TNF"/>
    <property type="match status" value="1"/>
</dbReference>
<dbReference type="PRINTS" id="PR01236">
    <property type="entry name" value="TNFBETA"/>
</dbReference>
<accession>A0A8T3E194</accession>
<dbReference type="GO" id="GO:0005125">
    <property type="term" value="F:cytokine activity"/>
    <property type="evidence" value="ECO:0007669"/>
    <property type="project" value="UniProtKB-KW"/>
</dbReference>
<evidence type="ECO:0000256" key="11">
    <source>
        <dbReference type="ARBA" id="ARBA00023157"/>
    </source>
</evidence>
<evidence type="ECO:0000256" key="10">
    <source>
        <dbReference type="ARBA" id="ARBA00023136"/>
    </source>
</evidence>
<dbReference type="Gene3D" id="2.60.120.40">
    <property type="match status" value="1"/>
</dbReference>
<keyword evidence="20" id="KW-1185">Reference proteome</keyword>
<evidence type="ECO:0000259" key="18">
    <source>
        <dbReference type="PROSITE" id="PS50049"/>
    </source>
</evidence>
<evidence type="ECO:0000256" key="17">
    <source>
        <dbReference type="SAM" id="Phobius"/>
    </source>
</evidence>
<evidence type="ECO:0000256" key="13">
    <source>
        <dbReference type="ARBA" id="ARBA00033253"/>
    </source>
</evidence>
<keyword evidence="7" id="KW-0732">Signal</keyword>
<feature type="transmembrane region" description="Helical" evidence="17">
    <location>
        <begin position="41"/>
        <end position="60"/>
    </location>
</feature>
<reference evidence="19" key="1">
    <citation type="submission" date="2021-01" db="EMBL/GenBank/DDBJ databases">
        <authorList>
            <person name="Zahm M."/>
            <person name="Roques C."/>
            <person name="Cabau C."/>
            <person name="Klopp C."/>
            <person name="Donnadieu C."/>
            <person name="Jouanno E."/>
            <person name="Lampietro C."/>
            <person name="Louis A."/>
            <person name="Herpin A."/>
            <person name="Echchiki A."/>
            <person name="Berthelot C."/>
            <person name="Parey E."/>
            <person name="Roest-Crollius H."/>
            <person name="Braasch I."/>
            <person name="Postlethwait J."/>
            <person name="Bobe J."/>
            <person name="Montfort J."/>
            <person name="Bouchez O."/>
            <person name="Begum T."/>
            <person name="Mejri S."/>
            <person name="Adams A."/>
            <person name="Chen W.-J."/>
            <person name="Guiguen Y."/>
        </authorList>
    </citation>
    <scope>NUCLEOTIDE SEQUENCE</scope>
    <source>
        <tissue evidence="19">Blood</tissue>
    </source>
</reference>
<dbReference type="AlphaFoldDB" id="A0A8T3E194"/>
<evidence type="ECO:0000256" key="15">
    <source>
        <dbReference type="ARBA" id="ARBA00046146"/>
    </source>
</evidence>
<evidence type="ECO:0000256" key="8">
    <source>
        <dbReference type="ARBA" id="ARBA00022968"/>
    </source>
</evidence>
<protein>
    <recommendedName>
        <fullName evidence="4">Lymphotoxin-alpha</fullName>
    </recommendedName>
    <alternativeName>
        <fullName evidence="12">TNF-alpha</fullName>
    </alternativeName>
    <alternativeName>
        <fullName evidence="13">TNF-beta</fullName>
    </alternativeName>
    <alternativeName>
        <fullName evidence="3">Tumor necrosis factor</fullName>
    </alternativeName>
    <alternativeName>
        <fullName evidence="14">Tumor necrosis factor ligand superfamily member 1</fullName>
    </alternativeName>
</protein>